<evidence type="ECO:0000256" key="9">
    <source>
        <dbReference type="PIRSR" id="PIRSR602401-1"/>
    </source>
</evidence>
<sequence length="185" mass="20800">MELSRCWGAHLIRLPLISDKPSLPYVRSVLAEVFRWAPAVPLCVPHVLSKDDTYNDYVFKKGTIFMPNIWGLLHDPETYPDPMTFKPECFNGDDIEMEKAQLAFGFGRRVCPGRYFADGFMFALMATFLATCEILPGLNERGEEVMPRVAYTPGAITFPEAFPIRFKARSPQATALLAAISSVME</sequence>
<dbReference type="AlphaFoldDB" id="A0A9P6JP15"/>
<keyword evidence="5 9" id="KW-0479">Metal-binding</keyword>
<dbReference type="InterPro" id="IPR017972">
    <property type="entry name" value="Cyt_P450_CS"/>
</dbReference>
<proteinExistence type="inferred from homology"/>
<comment type="similarity">
    <text evidence="3 10">Belongs to the cytochrome P450 family.</text>
</comment>
<dbReference type="PANTHER" id="PTHR46300:SF12">
    <property type="entry name" value="P450, PUTATIVE (EUROFUNG)-RELATED"/>
    <property type="match status" value="1"/>
</dbReference>
<organism evidence="11 12">
    <name type="scientific">Crepidotus variabilis</name>
    <dbReference type="NCBI Taxonomy" id="179855"/>
    <lineage>
        <taxon>Eukaryota</taxon>
        <taxon>Fungi</taxon>
        <taxon>Dikarya</taxon>
        <taxon>Basidiomycota</taxon>
        <taxon>Agaricomycotina</taxon>
        <taxon>Agaricomycetes</taxon>
        <taxon>Agaricomycetidae</taxon>
        <taxon>Agaricales</taxon>
        <taxon>Agaricineae</taxon>
        <taxon>Crepidotaceae</taxon>
        <taxon>Crepidotus</taxon>
    </lineage>
</organism>
<evidence type="ECO:0000256" key="5">
    <source>
        <dbReference type="ARBA" id="ARBA00022723"/>
    </source>
</evidence>
<dbReference type="OrthoDB" id="2789670at2759"/>
<dbReference type="Pfam" id="PF00067">
    <property type="entry name" value="p450"/>
    <property type="match status" value="1"/>
</dbReference>
<dbReference type="InterPro" id="IPR050364">
    <property type="entry name" value="Cytochrome_P450_fung"/>
</dbReference>
<keyword evidence="6 10" id="KW-0560">Oxidoreductase</keyword>
<dbReference type="InterPro" id="IPR002401">
    <property type="entry name" value="Cyt_P450_E_grp-I"/>
</dbReference>
<dbReference type="GO" id="GO:0020037">
    <property type="term" value="F:heme binding"/>
    <property type="evidence" value="ECO:0007669"/>
    <property type="project" value="InterPro"/>
</dbReference>
<feature type="binding site" description="axial binding residue" evidence="9">
    <location>
        <position position="111"/>
    </location>
    <ligand>
        <name>heme</name>
        <dbReference type="ChEBI" id="CHEBI:30413"/>
    </ligand>
    <ligandPart>
        <name>Fe</name>
        <dbReference type="ChEBI" id="CHEBI:18248"/>
    </ligandPart>
</feature>
<gene>
    <name evidence="11" type="ORF">CPB83DRAFT_425073</name>
</gene>
<evidence type="ECO:0000256" key="8">
    <source>
        <dbReference type="ARBA" id="ARBA00023033"/>
    </source>
</evidence>
<evidence type="ECO:0000256" key="2">
    <source>
        <dbReference type="ARBA" id="ARBA00005179"/>
    </source>
</evidence>
<reference evidence="11" key="1">
    <citation type="submission" date="2020-11" db="EMBL/GenBank/DDBJ databases">
        <authorList>
            <consortium name="DOE Joint Genome Institute"/>
            <person name="Ahrendt S."/>
            <person name="Riley R."/>
            <person name="Andreopoulos W."/>
            <person name="Labutti K."/>
            <person name="Pangilinan J."/>
            <person name="Ruiz-Duenas F.J."/>
            <person name="Barrasa J.M."/>
            <person name="Sanchez-Garcia M."/>
            <person name="Camarero S."/>
            <person name="Miyauchi S."/>
            <person name="Serrano A."/>
            <person name="Linde D."/>
            <person name="Babiker R."/>
            <person name="Drula E."/>
            <person name="Ayuso-Fernandez I."/>
            <person name="Pacheco R."/>
            <person name="Padilla G."/>
            <person name="Ferreira P."/>
            <person name="Barriuso J."/>
            <person name="Kellner H."/>
            <person name="Castanera R."/>
            <person name="Alfaro M."/>
            <person name="Ramirez L."/>
            <person name="Pisabarro A.G."/>
            <person name="Kuo A."/>
            <person name="Tritt A."/>
            <person name="Lipzen A."/>
            <person name="He G."/>
            <person name="Yan M."/>
            <person name="Ng V."/>
            <person name="Cullen D."/>
            <person name="Martin F."/>
            <person name="Rosso M.-N."/>
            <person name="Henrissat B."/>
            <person name="Hibbett D."/>
            <person name="Martinez A.T."/>
            <person name="Grigoriev I.V."/>
        </authorList>
    </citation>
    <scope>NUCLEOTIDE SEQUENCE</scope>
    <source>
        <strain evidence="11">CBS 506.95</strain>
    </source>
</reference>
<dbReference type="EMBL" id="MU157863">
    <property type="protein sequence ID" value="KAF9527194.1"/>
    <property type="molecule type" value="Genomic_DNA"/>
</dbReference>
<dbReference type="InterPro" id="IPR001128">
    <property type="entry name" value="Cyt_P450"/>
</dbReference>
<dbReference type="GO" id="GO:0005506">
    <property type="term" value="F:iron ion binding"/>
    <property type="evidence" value="ECO:0007669"/>
    <property type="project" value="InterPro"/>
</dbReference>
<comment type="caution">
    <text evidence="11">The sequence shown here is derived from an EMBL/GenBank/DDBJ whole genome shotgun (WGS) entry which is preliminary data.</text>
</comment>
<dbReference type="PRINTS" id="PR00463">
    <property type="entry name" value="EP450I"/>
</dbReference>
<evidence type="ECO:0000256" key="6">
    <source>
        <dbReference type="ARBA" id="ARBA00023002"/>
    </source>
</evidence>
<dbReference type="GO" id="GO:0016705">
    <property type="term" value="F:oxidoreductase activity, acting on paired donors, with incorporation or reduction of molecular oxygen"/>
    <property type="evidence" value="ECO:0007669"/>
    <property type="project" value="InterPro"/>
</dbReference>
<accession>A0A9P6JP15</accession>
<comment type="pathway">
    <text evidence="2">Secondary metabolite biosynthesis.</text>
</comment>
<name>A0A9P6JP15_9AGAR</name>
<evidence type="ECO:0000256" key="7">
    <source>
        <dbReference type="ARBA" id="ARBA00023004"/>
    </source>
</evidence>
<evidence type="ECO:0000313" key="12">
    <source>
        <dbReference type="Proteomes" id="UP000807306"/>
    </source>
</evidence>
<evidence type="ECO:0000313" key="11">
    <source>
        <dbReference type="EMBL" id="KAF9527194.1"/>
    </source>
</evidence>
<dbReference type="Gene3D" id="1.10.630.10">
    <property type="entry name" value="Cytochrome P450"/>
    <property type="match status" value="1"/>
</dbReference>
<keyword evidence="12" id="KW-1185">Reference proteome</keyword>
<keyword evidence="8 10" id="KW-0503">Monooxygenase</keyword>
<comment type="cofactor">
    <cofactor evidence="1 9">
        <name>heme</name>
        <dbReference type="ChEBI" id="CHEBI:30413"/>
    </cofactor>
</comment>
<evidence type="ECO:0000256" key="1">
    <source>
        <dbReference type="ARBA" id="ARBA00001971"/>
    </source>
</evidence>
<dbReference type="Proteomes" id="UP000807306">
    <property type="component" value="Unassembled WGS sequence"/>
</dbReference>
<keyword evidence="7 9" id="KW-0408">Iron</keyword>
<keyword evidence="4 9" id="KW-0349">Heme</keyword>
<dbReference type="PROSITE" id="PS00086">
    <property type="entry name" value="CYTOCHROME_P450"/>
    <property type="match status" value="1"/>
</dbReference>
<dbReference type="GO" id="GO:0004497">
    <property type="term" value="F:monooxygenase activity"/>
    <property type="evidence" value="ECO:0007669"/>
    <property type="project" value="UniProtKB-KW"/>
</dbReference>
<evidence type="ECO:0000256" key="10">
    <source>
        <dbReference type="RuleBase" id="RU000461"/>
    </source>
</evidence>
<protein>
    <submittedName>
        <fullName evidence="11">Cytochrome P450</fullName>
    </submittedName>
</protein>
<evidence type="ECO:0000256" key="3">
    <source>
        <dbReference type="ARBA" id="ARBA00010617"/>
    </source>
</evidence>
<evidence type="ECO:0000256" key="4">
    <source>
        <dbReference type="ARBA" id="ARBA00022617"/>
    </source>
</evidence>
<dbReference type="SUPFAM" id="SSF48264">
    <property type="entry name" value="Cytochrome P450"/>
    <property type="match status" value="1"/>
</dbReference>
<dbReference type="InterPro" id="IPR036396">
    <property type="entry name" value="Cyt_P450_sf"/>
</dbReference>
<dbReference type="PANTHER" id="PTHR46300">
    <property type="entry name" value="P450, PUTATIVE (EUROFUNG)-RELATED-RELATED"/>
    <property type="match status" value="1"/>
</dbReference>